<dbReference type="EC" id="6.3.2.26" evidence="7"/>
<organism evidence="12 13">
    <name type="scientific">Conoideocrella luteorostrata</name>
    <dbReference type="NCBI Taxonomy" id="1105319"/>
    <lineage>
        <taxon>Eukaryota</taxon>
        <taxon>Fungi</taxon>
        <taxon>Dikarya</taxon>
        <taxon>Ascomycota</taxon>
        <taxon>Pezizomycotina</taxon>
        <taxon>Sordariomycetes</taxon>
        <taxon>Hypocreomycetidae</taxon>
        <taxon>Hypocreales</taxon>
        <taxon>Clavicipitaceae</taxon>
        <taxon>Conoideocrella</taxon>
    </lineage>
</organism>
<dbReference type="Pfam" id="PF00668">
    <property type="entry name" value="Condensation"/>
    <property type="match status" value="3"/>
</dbReference>
<evidence type="ECO:0000256" key="3">
    <source>
        <dbReference type="ARBA" id="ARBA00022553"/>
    </source>
</evidence>
<evidence type="ECO:0000259" key="11">
    <source>
        <dbReference type="PROSITE" id="PS50075"/>
    </source>
</evidence>
<dbReference type="SMART" id="SM01294">
    <property type="entry name" value="PKS_PP_betabranch"/>
    <property type="match status" value="1"/>
</dbReference>
<dbReference type="NCBIfam" id="TIGR01733">
    <property type="entry name" value="AA-adenyl-dom"/>
    <property type="match status" value="3"/>
</dbReference>
<comment type="catalytic activity">
    <reaction evidence="5">
        <text>L-2-aminoadipate + L-valine + L-cysteine + 3 ATP + H2O = N-[(5S)-5-amino-5-carboxypentanoyl]-L-cysteinyl-D-valine + 3 AMP + 3 diphosphate + 3 H(+)</text>
        <dbReference type="Rhea" id="RHEA:23196"/>
        <dbReference type="ChEBI" id="CHEBI:15377"/>
        <dbReference type="ChEBI" id="CHEBI:15378"/>
        <dbReference type="ChEBI" id="CHEBI:30616"/>
        <dbReference type="ChEBI" id="CHEBI:33019"/>
        <dbReference type="ChEBI" id="CHEBI:35235"/>
        <dbReference type="ChEBI" id="CHEBI:57762"/>
        <dbReference type="ChEBI" id="CHEBI:58572"/>
        <dbReference type="ChEBI" id="CHEBI:58672"/>
        <dbReference type="ChEBI" id="CHEBI:456215"/>
        <dbReference type="EC" id="6.3.2.26"/>
    </reaction>
    <physiologicalReaction direction="left-to-right" evidence="5">
        <dbReference type="Rhea" id="RHEA:23197"/>
    </physiologicalReaction>
</comment>
<keyword evidence="4" id="KW-0436">Ligase</keyword>
<proteinExistence type="predicted"/>
<dbReference type="InterPro" id="IPR001031">
    <property type="entry name" value="Thioesterase"/>
</dbReference>
<dbReference type="Pfam" id="PF00501">
    <property type="entry name" value="AMP-binding"/>
    <property type="match status" value="3"/>
</dbReference>
<dbReference type="NCBIfam" id="NF003417">
    <property type="entry name" value="PRK04813.1"/>
    <property type="match status" value="3"/>
</dbReference>
<dbReference type="PROSITE" id="PS00012">
    <property type="entry name" value="PHOSPHOPANTETHEINE"/>
    <property type="match status" value="2"/>
</dbReference>
<dbReference type="Gene3D" id="3.30.559.30">
    <property type="entry name" value="Nonribosomal peptide synthetase, condensation domain"/>
    <property type="match status" value="4"/>
</dbReference>
<dbReference type="SUPFAM" id="SSF53474">
    <property type="entry name" value="alpha/beta-Hydrolases"/>
    <property type="match status" value="1"/>
</dbReference>
<dbReference type="CDD" id="cd17648">
    <property type="entry name" value="A_NRPS_ACVS-like"/>
    <property type="match status" value="1"/>
</dbReference>
<dbReference type="GO" id="GO:0044550">
    <property type="term" value="P:secondary metabolite biosynthetic process"/>
    <property type="evidence" value="ECO:0007669"/>
    <property type="project" value="TreeGrafter"/>
</dbReference>
<dbReference type="InterPro" id="IPR023213">
    <property type="entry name" value="CAT-like_dom_sf"/>
</dbReference>
<dbReference type="EMBL" id="JASWJB010000139">
    <property type="protein sequence ID" value="KAK2595220.1"/>
    <property type="molecule type" value="Genomic_DNA"/>
</dbReference>
<dbReference type="GO" id="GO:0005774">
    <property type="term" value="C:vacuolar membrane"/>
    <property type="evidence" value="ECO:0007669"/>
    <property type="project" value="UniProtKB-SubCell"/>
</dbReference>
<sequence>MAPPSETYSPAALHYRSGFVHQTVSNMGTNGCTKTNGHAHAKNGTNAMNGSKGGTEPKHQNGTARSECWIPSTGLEKWKLETESISERCDMSGLTREPIKYQLASTGMDGEALSRKERTVVVTDGIIRKVTTTCSKQQISRELLLLLATHQMLKGFGNGTHTITASFTKQQDASSGNCYWKVVPTIMGHVGRNKKYMSTAIAEMKKLAQSDNEDLTSIAPGELVRAELLDLIVLFDDEFNVAPLPDFPLMLGVRFGESEWVLKMRYAERLFDTMVVDSFLGALRKVLEVATEPTQLLGELELLPQEQLAQMEAWNNTDGDYPSQKRLHHLVEEAATRCPDKIAIICGDKRISYRELNAQANRLANYICSLGIGVEQLVGLFLDKSELMIETIIGVWKSGAAHVPIDPAYPNERIQFVLDDVKTRFIIASQTHTHRVQAEIVGNRQIEIIALEPLLSRLSSESLPGSTGNLTHLPLASNQLAYVTYTSGTTGFPKGIFKEHTSVVNSITDLSVRYGVAGNDDEVILLFSAYVFEPFVRQMLMALTTGNKLAIISDEEKFDPNTLLPYIQKHKVTYINGTASVLQEYDFTTCPSLKRMILVGENLTDSRYAALRRRFKARILNEYGFTESAFVTALNVFEPTSKRQDMSLGRPVRNVKCYILDANLKRVPLGVTGELHIGGLGISRGYMNREELTRKKFLPNPYQTAREHKAGLNCLLYKTGDLARWLPNGEVEYLGRIDFQIKLRGIRIEPGEIESTLALYPGVRTSMVVSKKLLSAGQETTQDHLVGYFVCDKKTIPENDLLSFLEKKLPRYMIPTRLVQLPVIPVTINGKADLRALPTVDIAVPSSELAQYRCELDERLADIWGDVLGISSQKIGLEQNFFRLGGHSITCIQLIARVRQSLSVGISLEEVFKTRSLRNMSDLLRPRTQEERGLGGDVQNGTAVVESGMSENSYLANSLQQGFVYHSLKTQQTDAYIMHSTLHYGVSISQDCYRAAWEHVHRQHPALRLRFSWECNVMQVVDARSALDWRVVEASHVRSHEQLQTLLARIGQDDHSEGYRLETASLIRIYFIKLPESCSACIFSCHHSILDGWSLPLLFERLHEAYLCLKNGTQPSLDEDSAYIHAQKYLQAHRDTHLDFWASQVNQIEERCDLNALLNEASRYKVPLADYDQIQEQGQQSIRLPRDAVMNKLLEECSAQGVTLHSILQLVWHLVLHAYGGGSHTVTGTTISGRNLPIEGIERSIGLFINTLPLVLDHTSYQNMTAMDAISQVQSQVNAMNSRGSVELGRLSKDDLKHGLFDTLFVLENYPNLEKSQRDLHEEVLKYKIAGGTEKLSYPLAVIAQEHGNDGCDFTICYARELFNDDTISFLLHTVYDTLQNIAKNPDAPIRDIEYLSADQIKQLDKWNATEDEYPSGTLHSVFETEAQQKPDKVAVIYEDIKLTYRELNGRANALAYCLLEKVPIKPNKLIALVIEKSEHLITNILAVWKSGGAYVPIDASYPDDRIKYILDDTSALAVIADKKYMDRLSKIVQGSTIPVIPSDKALHLPSSSTHPISTCNATDLAYVMYTSGTTGKPKGVMVEHHGIVNLAVSLSKIFGLRDTDDEVILSFSNYVFDHFVEQMTDALLNGQTLLVLNDEMRGDKERLYQYIETNRVTYLSGTPSVISMYEFGRFRDHLRRIDCVGEAFSEPVFDKIRETFSGLVINGYGPTEVSITTHKRLYPFPERRTDKSIGKQVANSTSYVLNDDMKRVPIGAVGELYLGGDGVARGYHNRPDLTAERFPANPFQSEQERREGRNARLYKTGDLVRWIEAADGEVEYLGRNDFQVKIRGQRIELGEIEAILSSYPDIEQSVVLAKDRVSDGQKYLVGYYVSSGSLSPQAIRRYMQSRLPSHMVPARLIPMDKFPVTVSGKLDSKALPVPDETGEDEVVPPRTEIERVLASIWADLLEIPVESISIYSDFFSLGGDSLRSTKLSFAATKALGVSVTVSSLFRYPTIEAFARWIVSGSAETLTVSPLGDESLMSIPISPAQERLLFLHEFDQGGSAYNIAIQVELDVQLCLESFERALRSVLSRHEALRTLLTRSHESSHHYQKILDADDAHKLFQLETLQSSSETQMRRQMSESANKAFRLDCELPFVVCMHQLQTNGCVSLYASFVFHHSAFDAWSWDIFQSDLRAYYALHAGHHNSINLPSLRVQYKEYAVEHHQNLSSDRNQVLSEFWSNKLSGLESLFLVTDRPRPAQFDYQGGDLQLVLGSDLVSEIRALAKRQGASLYTVMLAAYCYLLNVYTMQTDIVIGVPVSHRNRAEYESVIGFFVNLLPFRVDVCESDISKLIASVQKHLVDAQIHMDMPFQEIVKLMNERHDPSRHPLVQAVFNWETEALNKPELSRKSFMQRYDPASLLSSVAKFDLNVTVKERADAGLLVNFNYATSLFEEETIAGFLRSYQTILQEMSDGETDRDSSMLAPTEQWPEKSQFKTTDLIQTDRENSLAELFESQVNVNAHKLAVVEGGSRRISYGDLNERANRLAHWMVTGEGVKSGDHVALMLSKSIEMVISILAVWKAGAAYVPLDPDYPAQRVNFTLQDTGAKLLITTKNCLTNLSCSADTKRLVVDDVEVISNIRNQPHDNLTLPRVDSNVLAYVIFTSGTTGKPKGVMIEHQSVANLQKALSQRYFGDTNGTQSVLLLSNYVFDFSVEQIVLSVLSGNKLIIPPEEGVTHESFYELANSEQLSYLSGTPSVLQQIQLSRLPQLQMVTAAGEEFHSFQYASMRSQFKGPINNAYGITETTVYNLVTTFQDGSAFTKALCDELRGTMVYVLNDRLQRVPINAVGELYLAGDCVARGYLNQESLTNERFIENPFNKSGKFGRMYKTGDLVRYRGPGRLEYLGRRDQQVKLRGFRIELSEVQNALANIPGIKEAAVLPSYSQGIREDSSSRIATELVGYYNLKDGVAIIPSDVRTSLAATLPSFMVPSKLYCLHGPLPVTVNGKLDTRTLAVMNHREQTNTYVAPRNVLEAKLCLLWAAVIGKTHGGIDDDLFTNGGDSISSLQLVGDIHRQLGLKVTVKDIFIHRTVRAVHDNVLVKDSNGRLLPPLNADQGLVAGDAALLPIQDWFLSKELQHPGFWNHCFTIRTPKLDIEKLAQAVTMLQCRHDIVRMRLQKRNSRYVQTFPMDCEPVKIKLLDVTNLENTDDIQEALSGWQSQFNVETGPLFCIAYLHGYQDGSARVWCAFHHLIIDTVSWNIVRSDLQSLYHGVGLGMKSSSFQQWSNAVQDYALSSSERQYWDGIRAEAMETAEIFSHNSHTMIRCEDQLSTNETMLLFQQCCPRLSTGMHEILLVSVGFALQKLMANLTTIVTIEGHGREENVDPSLDVSRTVGWFTSMYPFKIPQVTDLVQGVMNVKRCLDRVPNHGIGYGPSYGYSDDSLPPVTVNYLGRLDQVHGRQDEWVLAAGENELPHGLYTSSEDRDRSSSMLDITFGAINGRLSIQVASRWDSKTTDSLLYMMKTALRELIERVNSQGFELPDVPSREEEFTPFFSFDDESRHGPPLFLLPPGEGGAESYFHNIVKESPNRKLIVFNNHYRHSKSLSTFEELAEYYVTHMRNVQPRGPFHIIGWSFGGILAMEIAQHLARCGERLGTLGLIDPYFDIPRATEAAGYKDEQVLDHIYYMYKPEPDRFRILESSTDHLVLFKAKETDDAHGTAAQKQLYRWYAESSLNRLDTFVNKDIVDLVSLEGSHFSWVHRPDQVRKICSLLEGCCRQETKMNGHLES</sequence>
<feature type="domain" description="Carrier" evidence="11">
    <location>
        <begin position="851"/>
        <end position="928"/>
    </location>
</feature>
<dbReference type="InterPro" id="IPR010071">
    <property type="entry name" value="AA_adenyl_dom"/>
</dbReference>
<dbReference type="SUPFAM" id="SSF56801">
    <property type="entry name" value="Acetyl-CoA synthetase-like"/>
    <property type="match status" value="3"/>
</dbReference>
<evidence type="ECO:0000256" key="9">
    <source>
        <dbReference type="ARBA" id="ARBA00080703"/>
    </source>
</evidence>
<dbReference type="InterPro" id="IPR020845">
    <property type="entry name" value="AMP-binding_CS"/>
</dbReference>
<dbReference type="InterPro" id="IPR009081">
    <property type="entry name" value="PP-bd_ACP"/>
</dbReference>
<dbReference type="Pfam" id="PF00975">
    <property type="entry name" value="Thioesterase"/>
    <property type="match status" value="1"/>
</dbReference>
<evidence type="ECO:0000256" key="7">
    <source>
        <dbReference type="ARBA" id="ARBA00066621"/>
    </source>
</evidence>
<dbReference type="InterPro" id="IPR036736">
    <property type="entry name" value="ACP-like_sf"/>
</dbReference>
<evidence type="ECO:0000256" key="4">
    <source>
        <dbReference type="ARBA" id="ARBA00022598"/>
    </source>
</evidence>
<evidence type="ECO:0000313" key="13">
    <source>
        <dbReference type="Proteomes" id="UP001251528"/>
    </source>
</evidence>
<dbReference type="PANTHER" id="PTHR45527">
    <property type="entry name" value="NONRIBOSOMAL PEPTIDE SYNTHETASE"/>
    <property type="match status" value="1"/>
</dbReference>
<feature type="domain" description="Carrier" evidence="11">
    <location>
        <begin position="3011"/>
        <end position="3086"/>
    </location>
</feature>
<dbReference type="PANTHER" id="PTHR45527:SF1">
    <property type="entry name" value="FATTY ACID SYNTHASE"/>
    <property type="match status" value="1"/>
</dbReference>
<accession>A0AAJ0CLE4</accession>
<comment type="caution">
    <text evidence="12">The sequence shown here is derived from an EMBL/GenBank/DDBJ whole genome shotgun (WGS) entry which is preliminary data.</text>
</comment>
<evidence type="ECO:0000256" key="10">
    <source>
        <dbReference type="SAM" id="MobiDB-lite"/>
    </source>
</evidence>
<dbReference type="SUPFAM" id="SSF47336">
    <property type="entry name" value="ACP-like"/>
    <property type="match status" value="3"/>
</dbReference>
<dbReference type="InterPro" id="IPR029058">
    <property type="entry name" value="AB_hydrolase_fold"/>
</dbReference>
<dbReference type="InterPro" id="IPR025110">
    <property type="entry name" value="AMP-bd_C"/>
</dbReference>
<dbReference type="Proteomes" id="UP001251528">
    <property type="component" value="Unassembled WGS sequence"/>
</dbReference>
<dbReference type="Pfam" id="PF00550">
    <property type="entry name" value="PP-binding"/>
    <property type="match status" value="3"/>
</dbReference>
<dbReference type="Gene3D" id="3.40.50.1820">
    <property type="entry name" value="alpha/beta hydrolase"/>
    <property type="match status" value="1"/>
</dbReference>
<dbReference type="GO" id="GO:0050564">
    <property type="term" value="F:N-(5-amino-5-carboxypentanoyl)-L-cysteinyl-D-valine synthase activity"/>
    <property type="evidence" value="ECO:0007669"/>
    <property type="project" value="UniProtKB-EC"/>
</dbReference>
<dbReference type="InterPro" id="IPR001242">
    <property type="entry name" value="Condensation_dom"/>
</dbReference>
<dbReference type="FunFam" id="3.30.300.30:FF:000010">
    <property type="entry name" value="Enterobactin synthetase component F"/>
    <property type="match status" value="1"/>
</dbReference>
<dbReference type="PROSITE" id="PS00455">
    <property type="entry name" value="AMP_BINDING"/>
    <property type="match status" value="3"/>
</dbReference>
<evidence type="ECO:0000256" key="2">
    <source>
        <dbReference type="ARBA" id="ARBA00022450"/>
    </source>
</evidence>
<dbReference type="SUPFAM" id="SSF52777">
    <property type="entry name" value="CoA-dependent acyltransferases"/>
    <property type="match status" value="6"/>
</dbReference>
<dbReference type="GO" id="GO:0043041">
    <property type="term" value="P:amino acid activation for nonribosomal peptide biosynthetic process"/>
    <property type="evidence" value="ECO:0007669"/>
    <property type="project" value="TreeGrafter"/>
</dbReference>
<evidence type="ECO:0000256" key="8">
    <source>
        <dbReference type="ARBA" id="ARBA00072326"/>
    </source>
</evidence>
<dbReference type="FunFam" id="3.40.50.980:FF:000001">
    <property type="entry name" value="Non-ribosomal peptide synthetase"/>
    <property type="match status" value="3"/>
</dbReference>
<dbReference type="InterPro" id="IPR000873">
    <property type="entry name" value="AMP-dep_synth/lig_dom"/>
</dbReference>
<dbReference type="PROSITE" id="PS50075">
    <property type="entry name" value="CARRIER"/>
    <property type="match status" value="3"/>
</dbReference>
<dbReference type="InterPro" id="IPR045851">
    <property type="entry name" value="AMP-bd_C_sf"/>
</dbReference>
<gene>
    <name evidence="12" type="ORF">QQS21_007073</name>
</gene>
<feature type="region of interest" description="Disordered" evidence="10">
    <location>
        <begin position="38"/>
        <end position="65"/>
    </location>
</feature>
<evidence type="ECO:0000256" key="6">
    <source>
        <dbReference type="ARBA" id="ARBA00060659"/>
    </source>
</evidence>
<dbReference type="Gene3D" id="3.30.559.10">
    <property type="entry name" value="Chloramphenicol acetyltransferase-like domain"/>
    <property type="match status" value="3"/>
</dbReference>
<keyword evidence="13" id="KW-1185">Reference proteome</keyword>
<dbReference type="InterPro" id="IPR020806">
    <property type="entry name" value="PKS_PP-bd"/>
</dbReference>
<keyword evidence="3" id="KW-0597">Phosphoprotein</keyword>
<dbReference type="Gene3D" id="3.40.50.980">
    <property type="match status" value="6"/>
</dbReference>
<dbReference type="Gene3D" id="1.10.1200.10">
    <property type="entry name" value="ACP-like"/>
    <property type="match status" value="3"/>
</dbReference>
<protein>
    <recommendedName>
        <fullName evidence="8">N-(5-amino-5-carboxypentanoyl)-L-cysteinyl-D-valine synthase</fullName>
        <ecNumber evidence="7">6.3.2.26</ecNumber>
    </recommendedName>
    <alternativeName>
        <fullName evidence="9">Delta-(L-alpha-aminoadipyl)-L-cysteinyl-D-valine synthetase</fullName>
    </alternativeName>
</protein>
<keyword evidence="2" id="KW-0596">Phosphopantetheine</keyword>
<dbReference type="Pfam" id="PF13193">
    <property type="entry name" value="AMP-binding_C"/>
    <property type="match status" value="1"/>
</dbReference>
<dbReference type="InterPro" id="IPR006162">
    <property type="entry name" value="Ppantetheine_attach_site"/>
</dbReference>
<dbReference type="GO" id="GO:0031177">
    <property type="term" value="F:phosphopantetheine binding"/>
    <property type="evidence" value="ECO:0007669"/>
    <property type="project" value="InterPro"/>
</dbReference>
<comment type="pathway">
    <text evidence="6">Antibiotic biosynthesis; penicillin G biosynthesis; penicillin G from L-alpha-aminoadipate and L-cysteine and L-valine: step 1/3.</text>
</comment>
<comment type="subcellular location">
    <subcellularLocation>
        <location evidence="1">Vacuole membrane</location>
        <topology evidence="1">Peripheral membrane protein</topology>
    </subcellularLocation>
</comment>
<evidence type="ECO:0000256" key="5">
    <source>
        <dbReference type="ARBA" id="ARBA00052291"/>
    </source>
</evidence>
<dbReference type="CDD" id="cd19539">
    <property type="entry name" value="SgcC5_NRPS-like"/>
    <property type="match status" value="1"/>
</dbReference>
<evidence type="ECO:0000256" key="1">
    <source>
        <dbReference type="ARBA" id="ARBA00004148"/>
    </source>
</evidence>
<name>A0AAJ0CLE4_9HYPO</name>
<reference evidence="12" key="1">
    <citation type="submission" date="2023-06" db="EMBL/GenBank/DDBJ databases">
        <title>Conoideocrella luteorostrata (Hypocreales: Clavicipitaceae), a potential biocontrol fungus for elongate hemlock scale in United States Christmas tree production areas.</title>
        <authorList>
            <person name="Barrett H."/>
            <person name="Lovett B."/>
            <person name="Macias A.M."/>
            <person name="Stajich J.E."/>
            <person name="Kasson M.T."/>
        </authorList>
    </citation>
    <scope>NUCLEOTIDE SEQUENCE</scope>
    <source>
        <strain evidence="12">ARSEF 14590</strain>
    </source>
</reference>
<feature type="domain" description="Carrier" evidence="11">
    <location>
        <begin position="1933"/>
        <end position="2010"/>
    </location>
</feature>
<dbReference type="Gene3D" id="2.30.38.10">
    <property type="entry name" value="Luciferase, Domain 3"/>
    <property type="match status" value="3"/>
</dbReference>
<evidence type="ECO:0000313" key="12">
    <source>
        <dbReference type="EMBL" id="KAK2595220.1"/>
    </source>
</evidence>
<dbReference type="Gene3D" id="3.30.300.30">
    <property type="match status" value="3"/>
</dbReference>
<dbReference type="SMART" id="SM00823">
    <property type="entry name" value="PKS_PP"/>
    <property type="match status" value="3"/>
</dbReference>